<dbReference type="RefSeq" id="WP_170096789.1">
    <property type="nucleotide sequence ID" value="NZ_WOWA01000004.1"/>
</dbReference>
<name>A0A847UHP9_HALAR</name>
<dbReference type="Proteomes" id="UP000641625">
    <property type="component" value="Unassembled WGS sequence"/>
</dbReference>
<evidence type="ECO:0008006" key="3">
    <source>
        <dbReference type="Google" id="ProtNLM"/>
    </source>
</evidence>
<dbReference type="InterPro" id="IPR046342">
    <property type="entry name" value="CBS_dom_sf"/>
</dbReference>
<evidence type="ECO:0000313" key="2">
    <source>
        <dbReference type="Proteomes" id="UP000641625"/>
    </source>
</evidence>
<dbReference type="SUPFAM" id="SSF54631">
    <property type="entry name" value="CBS-domain pair"/>
    <property type="match status" value="1"/>
</dbReference>
<dbReference type="AlphaFoldDB" id="A0A847UHP9"/>
<proteinExistence type="predicted"/>
<gene>
    <name evidence="1" type="ORF">GOC77_08165</name>
</gene>
<dbReference type="EMBL" id="WOWA01000004">
    <property type="protein sequence ID" value="NLV13245.1"/>
    <property type="molecule type" value="Genomic_DNA"/>
</dbReference>
<accession>A0A847UHP9</accession>
<dbReference type="Gene3D" id="3.10.580.10">
    <property type="entry name" value="CBS-domain"/>
    <property type="match status" value="1"/>
</dbReference>
<comment type="caution">
    <text evidence="1">The sequence shown here is derived from an EMBL/GenBank/DDBJ whole genome shotgun (WGS) entry which is preliminary data.</text>
</comment>
<sequence>MTEDLTVFSPEDRVNSVLDEMNEFSFDIAPIEISGHIRKYIRRKDLQEVSDTDEIIIHAQTLEEDDFLGTEVPVVDSSPDSRDLLNILDDRGKRFAFIVEDGVEGIVTHADLNKIQAGVPLYQLISKFEEAACDLIDREIEHNRWVSYLDDNERGDVEELYQDAKDENADLRLVDCLNTRQIKEIIEEYELLDQFGFKEEKAEDVLDEIEYLRNDVMHQRPVVGKHSFSEFVEIVEDLKQANQALRSSFSN</sequence>
<organism evidence="1 2">
    <name type="scientific">Haloarcula argentinensis</name>
    <dbReference type="NCBI Taxonomy" id="43776"/>
    <lineage>
        <taxon>Archaea</taxon>
        <taxon>Methanobacteriati</taxon>
        <taxon>Methanobacteriota</taxon>
        <taxon>Stenosarchaea group</taxon>
        <taxon>Halobacteria</taxon>
        <taxon>Halobacteriales</taxon>
        <taxon>Haloarculaceae</taxon>
        <taxon>Haloarcula</taxon>
    </lineage>
</organism>
<evidence type="ECO:0000313" key="1">
    <source>
        <dbReference type="EMBL" id="NLV13245.1"/>
    </source>
</evidence>
<protein>
    <recommendedName>
        <fullName evidence="3">CBS domain-containing protein</fullName>
    </recommendedName>
</protein>
<reference evidence="1" key="1">
    <citation type="submission" date="2019-12" db="EMBL/GenBank/DDBJ databases">
        <title>Whole genome sequencing of Haloarcula argentinensis strain pws5.</title>
        <authorList>
            <person name="Verma D.K."/>
            <person name="Gopal K."/>
            <person name="Prasad E.S."/>
        </authorList>
    </citation>
    <scope>NUCLEOTIDE SEQUENCE</scope>
    <source>
        <strain evidence="1">Pws5</strain>
    </source>
</reference>